<organism evidence="2 3">
    <name type="scientific">Aduncisulcus paluster</name>
    <dbReference type="NCBI Taxonomy" id="2918883"/>
    <lineage>
        <taxon>Eukaryota</taxon>
        <taxon>Metamonada</taxon>
        <taxon>Carpediemonas-like organisms</taxon>
        <taxon>Aduncisulcus</taxon>
    </lineage>
</organism>
<feature type="compositionally biased region" description="Basic and acidic residues" evidence="1">
    <location>
        <begin position="358"/>
        <end position="384"/>
    </location>
</feature>
<dbReference type="PANTHER" id="PTHR12195">
    <property type="entry name" value="CYTOPLASMIC FMR1-INTERACTING PROTEIN-RELATED"/>
    <property type="match status" value="1"/>
</dbReference>
<sequence>MVDCSEHFSVDTLVSFGDAIVPVKRNTLPSYNILFLVQACCERACGGIESIYESLRVPISSTGISPSKVSPSKVRHYSFYSDSLSISSLCSDLSSHSFSLLSFLVSHYITPSLISALSHLPSFLHHTCNVGHVFFKELYCEIERKTYFQPSLSLPYVLCNSSNSFGSHSDIAHASLVPLSIYSDAAVWTLVKGKQSHLFREVEAEANITLAETCANIADRLYDVIKKKCIETMCINICHANPSSPTDETMTFGDEAVWQLLLRQLVGRQKHLKSNSSQDMSGVFSLIDSKPFSLLWRTIDAGHSIACAISNLIVCELCGCVVEVGELSLEGDKLTSEESSLVSSDIRKRKRNESRISGGEKGRIGDKEKEEEVDDKRRGSEVEKRKRKRKRKKEEDMLVDGKEGVSSLSSSISILLYTDLLLETEKLLHLTLERSSSRLKRVIPAHMLVVDAARKQVWNDDVGSYVAKKICDGISGLGLSLDPLSVKFVCDPSIIPFPTLVHRQVEDWSDTSIRASSSSSPSLPASFHHTLFLKESHRMTSFQGISLTTFPKFIRTLGLSHTHLFIETLESGLKRMVDNLFVVASGLGRGGKVVSLALSTSLENIGSLCGVLLIADMSGARRKSCNLGPIHSHEADSTSDKGSTHESTKPSMSEAMGSKSSTMPSCSRVESLCTVRDSVFHLRDVIEEELEAIAKEERRRKGENVDIPVTFFIEALVRWKKLPQTMKHCSVPFGVGIMSSIFGSREEVASQCHSLGLNPIDKDVIMACLDLFIE</sequence>
<protein>
    <submittedName>
        <fullName evidence="2">Cytoplasmic FMR1-interacting like protein</fullName>
    </submittedName>
</protein>
<evidence type="ECO:0000256" key="1">
    <source>
        <dbReference type="SAM" id="MobiDB-lite"/>
    </source>
</evidence>
<dbReference type="InterPro" id="IPR008081">
    <property type="entry name" value="Cytoplasmic_FMR1-int"/>
</dbReference>
<evidence type="ECO:0000313" key="2">
    <source>
        <dbReference type="EMBL" id="GKT36312.1"/>
    </source>
</evidence>
<gene>
    <name evidence="2" type="ORF">ADUPG1_009301</name>
</gene>
<feature type="region of interest" description="Disordered" evidence="1">
    <location>
        <begin position="352"/>
        <end position="396"/>
    </location>
</feature>
<comment type="caution">
    <text evidence="2">The sequence shown here is derived from an EMBL/GenBank/DDBJ whole genome shotgun (WGS) entry which is preliminary data.</text>
</comment>
<dbReference type="Pfam" id="PF05994">
    <property type="entry name" value="FragX_IP"/>
    <property type="match status" value="1"/>
</dbReference>
<dbReference type="EMBL" id="BQXS01011191">
    <property type="protein sequence ID" value="GKT36312.1"/>
    <property type="molecule type" value="Genomic_DNA"/>
</dbReference>
<evidence type="ECO:0000313" key="3">
    <source>
        <dbReference type="Proteomes" id="UP001057375"/>
    </source>
</evidence>
<feature type="region of interest" description="Disordered" evidence="1">
    <location>
        <begin position="628"/>
        <end position="665"/>
    </location>
</feature>
<proteinExistence type="predicted"/>
<name>A0ABQ5KV63_9EUKA</name>
<reference evidence="2" key="1">
    <citation type="submission" date="2022-03" db="EMBL/GenBank/DDBJ databases">
        <title>Draft genome sequence of Aduncisulcus paluster, a free-living microaerophilic Fornicata.</title>
        <authorList>
            <person name="Yuyama I."/>
            <person name="Kume K."/>
            <person name="Tamura T."/>
            <person name="Inagaki Y."/>
            <person name="Hashimoto T."/>
        </authorList>
    </citation>
    <scope>NUCLEOTIDE SEQUENCE</scope>
    <source>
        <strain evidence="2">NY0171</strain>
    </source>
</reference>
<keyword evidence="3" id="KW-1185">Reference proteome</keyword>
<accession>A0ABQ5KV63</accession>
<dbReference type="Proteomes" id="UP001057375">
    <property type="component" value="Unassembled WGS sequence"/>
</dbReference>
<feature type="compositionally biased region" description="Basic and acidic residues" evidence="1">
    <location>
        <begin position="631"/>
        <end position="648"/>
    </location>
</feature>